<dbReference type="InterPro" id="IPR050153">
    <property type="entry name" value="Metal_Ion_Import_ABC"/>
</dbReference>
<dbReference type="InterPro" id="IPR003439">
    <property type="entry name" value="ABC_transporter-like_ATP-bd"/>
</dbReference>
<proteinExistence type="predicted"/>
<dbReference type="PANTHER" id="PTHR42734">
    <property type="entry name" value="METAL TRANSPORT SYSTEM ATP-BINDING PROTEIN TM_0124-RELATED"/>
    <property type="match status" value="1"/>
</dbReference>
<dbReference type="RefSeq" id="WP_158028749.1">
    <property type="nucleotide sequence ID" value="NZ_BMHG01000001.1"/>
</dbReference>
<dbReference type="OrthoDB" id="9789994at2"/>
<protein>
    <submittedName>
        <fullName evidence="5">ATP-binding cassette domain-containing protein</fullName>
    </submittedName>
</protein>
<keyword evidence="1" id="KW-0813">Transport</keyword>
<dbReference type="InterPro" id="IPR027417">
    <property type="entry name" value="P-loop_NTPase"/>
</dbReference>
<sequence length="261" mass="28374">MADVLSLSDVSVVRNTRPILDGVTWEVDASQRWVVLGPNGAGKSTLLALAAAQLHPTRGTVTVLGEQLGRTDVFELRPRIGFASTATDRRIPGSETVLDTVMTASYAVSGRWNESYEDADLKRAHDVLYDWHLEEFAERTFGTLSDGERKRVQIARAIMTDPEVLLLDEPSASLDLGARERLLRSLASYASSPYAPAVVMVTHHVEEIPVGITHGMLLRDGAVVTAGPLAETLTDVNLTETFGVNLHVTAHEDGRYSARAT</sequence>
<comment type="caution">
    <text evidence="5">The sequence shown here is derived from an EMBL/GenBank/DDBJ whole genome shotgun (WGS) entry which is preliminary data.</text>
</comment>
<gene>
    <name evidence="5" type="ORF">F8O04_08185</name>
</gene>
<evidence type="ECO:0000313" key="6">
    <source>
        <dbReference type="Proteomes" id="UP000431744"/>
    </source>
</evidence>
<dbReference type="SUPFAM" id="SSF52540">
    <property type="entry name" value="P-loop containing nucleoside triphosphate hydrolases"/>
    <property type="match status" value="1"/>
</dbReference>
<evidence type="ECO:0000313" key="5">
    <source>
        <dbReference type="EMBL" id="KAB1650165.1"/>
    </source>
</evidence>
<feature type="domain" description="ABC transporter" evidence="4">
    <location>
        <begin position="5"/>
        <end position="245"/>
    </location>
</feature>
<dbReference type="Pfam" id="PF00005">
    <property type="entry name" value="ABC_tran"/>
    <property type="match status" value="1"/>
</dbReference>
<dbReference type="GO" id="GO:0016887">
    <property type="term" value="F:ATP hydrolysis activity"/>
    <property type="evidence" value="ECO:0007669"/>
    <property type="project" value="InterPro"/>
</dbReference>
<dbReference type="GO" id="GO:0005524">
    <property type="term" value="F:ATP binding"/>
    <property type="evidence" value="ECO:0007669"/>
    <property type="project" value="UniProtKB-KW"/>
</dbReference>
<dbReference type="SMART" id="SM00382">
    <property type="entry name" value="AAA"/>
    <property type="match status" value="1"/>
</dbReference>
<evidence type="ECO:0000256" key="1">
    <source>
        <dbReference type="ARBA" id="ARBA00022448"/>
    </source>
</evidence>
<dbReference type="PROSITE" id="PS50893">
    <property type="entry name" value="ABC_TRANSPORTER_2"/>
    <property type="match status" value="1"/>
</dbReference>
<dbReference type="InterPro" id="IPR003593">
    <property type="entry name" value="AAA+_ATPase"/>
</dbReference>
<evidence type="ECO:0000256" key="3">
    <source>
        <dbReference type="ARBA" id="ARBA00022840"/>
    </source>
</evidence>
<dbReference type="AlphaFoldDB" id="A0A6H9WU12"/>
<dbReference type="Proteomes" id="UP000431744">
    <property type="component" value="Unassembled WGS sequence"/>
</dbReference>
<accession>A0A6H9WU12</accession>
<keyword evidence="6" id="KW-1185">Reference proteome</keyword>
<evidence type="ECO:0000259" key="4">
    <source>
        <dbReference type="PROSITE" id="PS50893"/>
    </source>
</evidence>
<keyword evidence="3 5" id="KW-0067">ATP-binding</keyword>
<dbReference type="Gene3D" id="3.40.50.300">
    <property type="entry name" value="P-loop containing nucleotide triphosphate hydrolases"/>
    <property type="match status" value="1"/>
</dbReference>
<keyword evidence="2" id="KW-0547">Nucleotide-binding</keyword>
<evidence type="ECO:0000256" key="2">
    <source>
        <dbReference type="ARBA" id="ARBA00022741"/>
    </source>
</evidence>
<organism evidence="5 6">
    <name type="scientific">Pseudoclavibacter endophyticus</name>
    <dbReference type="NCBI Taxonomy" id="1778590"/>
    <lineage>
        <taxon>Bacteria</taxon>
        <taxon>Bacillati</taxon>
        <taxon>Actinomycetota</taxon>
        <taxon>Actinomycetes</taxon>
        <taxon>Micrococcales</taxon>
        <taxon>Microbacteriaceae</taxon>
        <taxon>Pseudoclavibacter</taxon>
    </lineage>
</organism>
<dbReference type="EMBL" id="WBJY01000001">
    <property type="protein sequence ID" value="KAB1650165.1"/>
    <property type="molecule type" value="Genomic_DNA"/>
</dbReference>
<reference evidence="5 6" key="1">
    <citation type="submission" date="2019-09" db="EMBL/GenBank/DDBJ databases">
        <title>Phylogeny of genus Pseudoclavibacter and closely related genus.</title>
        <authorList>
            <person name="Li Y."/>
        </authorList>
    </citation>
    <scope>NUCLEOTIDE SEQUENCE [LARGE SCALE GENOMIC DNA]</scope>
    <source>
        <strain evidence="5 6">EGI 60007</strain>
    </source>
</reference>
<name>A0A6H9WU12_9MICO</name>